<keyword evidence="6 8" id="KW-0687">Ribonucleoprotein</keyword>
<evidence type="ECO:0000256" key="5">
    <source>
        <dbReference type="ARBA" id="ARBA00022980"/>
    </source>
</evidence>
<accession>A0A0S6UBE8</accession>
<keyword evidence="3 8" id="KW-0699">rRNA-binding</keyword>
<organism evidence="9">
    <name type="scientific">Moorella thermoacetica Y72</name>
    <dbReference type="NCBI Taxonomy" id="1325331"/>
    <lineage>
        <taxon>Bacteria</taxon>
        <taxon>Bacillati</taxon>
        <taxon>Bacillota</taxon>
        <taxon>Clostridia</taxon>
        <taxon>Neomoorellales</taxon>
        <taxon>Neomoorellaceae</taxon>
        <taxon>Neomoorella</taxon>
    </lineage>
</organism>
<sequence length="105" mass="11770">MLLLPGSHVKIVREVNKVPNIKSAMKRVELTRIRTLRNKAIKSSVKTAIKKFRTALEQGDNHNAAVNLRQAIRAIDKAVTKGVLHPNTAARKKSSLQRYFNKTTA</sequence>
<dbReference type="Pfam" id="PF01649">
    <property type="entry name" value="Ribosomal_S20p"/>
    <property type="match status" value="1"/>
</dbReference>
<evidence type="ECO:0000256" key="2">
    <source>
        <dbReference type="ARBA" id="ARBA00007634"/>
    </source>
</evidence>
<comment type="similarity">
    <text evidence="2 8">Belongs to the bacterial ribosomal protein bS20 family.</text>
</comment>
<dbReference type="EMBL" id="DF238840">
    <property type="protein sequence ID" value="GAF26306.1"/>
    <property type="molecule type" value="Genomic_DNA"/>
</dbReference>
<dbReference type="InterPro" id="IPR036510">
    <property type="entry name" value="Ribosomal_bS20_sf"/>
</dbReference>
<proteinExistence type="inferred from homology"/>
<dbReference type="GO" id="GO:0015935">
    <property type="term" value="C:small ribosomal subunit"/>
    <property type="evidence" value="ECO:0007669"/>
    <property type="project" value="TreeGrafter"/>
</dbReference>
<dbReference type="NCBIfam" id="TIGR00029">
    <property type="entry name" value="S20"/>
    <property type="match status" value="1"/>
</dbReference>
<keyword evidence="5 8" id="KW-0689">Ribosomal protein</keyword>
<protein>
    <recommendedName>
        <fullName evidence="7 8">Small ribosomal subunit protein bS20</fullName>
    </recommendedName>
</protein>
<evidence type="ECO:0000256" key="6">
    <source>
        <dbReference type="ARBA" id="ARBA00023274"/>
    </source>
</evidence>
<dbReference type="Gene3D" id="1.20.58.110">
    <property type="entry name" value="Ribosomal protein S20"/>
    <property type="match status" value="1"/>
</dbReference>
<dbReference type="PANTHER" id="PTHR33398:SF1">
    <property type="entry name" value="SMALL RIBOSOMAL SUBUNIT PROTEIN BS20C"/>
    <property type="match status" value="1"/>
</dbReference>
<dbReference type="SMR" id="A0A0S6UBE8"/>
<dbReference type="SUPFAM" id="SSF46992">
    <property type="entry name" value="Ribosomal protein S20"/>
    <property type="match status" value="1"/>
</dbReference>
<dbReference type="AlphaFoldDB" id="A0A0S6UBE8"/>
<name>A0A0S6UBE8_NEOTH</name>
<reference evidence="9" key="1">
    <citation type="journal article" date="2014" name="Gene">
        <title>Genome-guided analysis of transformation efficiency and carbon dioxide assimilation by Moorella thermoacetica Y72.</title>
        <authorList>
            <person name="Tsukahara K."/>
            <person name="Kita A."/>
            <person name="Nakashimada Y."/>
            <person name="Hoshino T."/>
            <person name="Murakami K."/>
        </authorList>
    </citation>
    <scope>NUCLEOTIDE SEQUENCE [LARGE SCALE GENOMIC DNA]</scope>
    <source>
        <strain evidence="9">Y72</strain>
    </source>
</reference>
<evidence type="ECO:0000313" key="9">
    <source>
        <dbReference type="EMBL" id="GAF26306.1"/>
    </source>
</evidence>
<gene>
    <name evidence="8" type="primary">rpsT</name>
    <name evidence="9" type="ORF">MTY_1645</name>
</gene>
<dbReference type="Proteomes" id="UP000063718">
    <property type="component" value="Unassembled WGS sequence"/>
</dbReference>
<dbReference type="GO" id="GO:0006412">
    <property type="term" value="P:translation"/>
    <property type="evidence" value="ECO:0007669"/>
    <property type="project" value="UniProtKB-UniRule"/>
</dbReference>
<dbReference type="HAMAP" id="MF_00500">
    <property type="entry name" value="Ribosomal_bS20"/>
    <property type="match status" value="1"/>
</dbReference>
<dbReference type="GO" id="GO:0070181">
    <property type="term" value="F:small ribosomal subunit rRNA binding"/>
    <property type="evidence" value="ECO:0007669"/>
    <property type="project" value="TreeGrafter"/>
</dbReference>
<comment type="function">
    <text evidence="1 8">Binds directly to 16S ribosomal RNA.</text>
</comment>
<dbReference type="FunFam" id="1.20.58.110:FF:000001">
    <property type="entry name" value="30S ribosomal protein S20"/>
    <property type="match status" value="1"/>
</dbReference>
<evidence type="ECO:0000256" key="7">
    <source>
        <dbReference type="ARBA" id="ARBA00035136"/>
    </source>
</evidence>
<dbReference type="PANTHER" id="PTHR33398">
    <property type="entry name" value="30S RIBOSOMAL PROTEIN S20"/>
    <property type="match status" value="1"/>
</dbReference>
<evidence type="ECO:0000256" key="4">
    <source>
        <dbReference type="ARBA" id="ARBA00022884"/>
    </source>
</evidence>
<evidence type="ECO:0000256" key="8">
    <source>
        <dbReference type="HAMAP-Rule" id="MF_00500"/>
    </source>
</evidence>
<dbReference type="GO" id="GO:0005829">
    <property type="term" value="C:cytosol"/>
    <property type="evidence" value="ECO:0007669"/>
    <property type="project" value="TreeGrafter"/>
</dbReference>
<evidence type="ECO:0000256" key="1">
    <source>
        <dbReference type="ARBA" id="ARBA00003134"/>
    </source>
</evidence>
<dbReference type="InterPro" id="IPR002583">
    <property type="entry name" value="Ribosomal_bS20"/>
</dbReference>
<evidence type="ECO:0000256" key="3">
    <source>
        <dbReference type="ARBA" id="ARBA00022730"/>
    </source>
</evidence>
<keyword evidence="4 8" id="KW-0694">RNA-binding</keyword>
<dbReference type="GO" id="GO:0003735">
    <property type="term" value="F:structural constituent of ribosome"/>
    <property type="evidence" value="ECO:0007669"/>
    <property type="project" value="InterPro"/>
</dbReference>